<keyword evidence="1" id="KW-0677">Repeat</keyword>
<dbReference type="InParanoid" id="A0A078B554"/>
<dbReference type="AlphaFoldDB" id="A0A078B554"/>
<accession>A0A078B554</accession>
<dbReference type="SUPFAM" id="SSF57845">
    <property type="entry name" value="B-box zinc-binding domain"/>
    <property type="match status" value="1"/>
</dbReference>
<proteinExistence type="predicted"/>
<evidence type="ECO:0000313" key="3">
    <source>
        <dbReference type="Proteomes" id="UP000039865"/>
    </source>
</evidence>
<evidence type="ECO:0000256" key="1">
    <source>
        <dbReference type="ARBA" id="ARBA00022737"/>
    </source>
</evidence>
<dbReference type="Proteomes" id="UP000039865">
    <property type="component" value="Unassembled WGS sequence"/>
</dbReference>
<dbReference type="SUPFAM" id="SSF82185">
    <property type="entry name" value="Histone H3 K4-specific methyltransferase SET7/9 N-terminal domain"/>
    <property type="match status" value="2"/>
</dbReference>
<evidence type="ECO:0008006" key="4">
    <source>
        <dbReference type="Google" id="ProtNLM"/>
    </source>
</evidence>
<dbReference type="EMBL" id="CCKQ01017654">
    <property type="protein sequence ID" value="CDW89554.1"/>
    <property type="molecule type" value="Genomic_DNA"/>
</dbReference>
<dbReference type="Gene3D" id="2.20.110.10">
    <property type="entry name" value="Histone H3 K4-specific methyltransferase SET7/9 N-terminal domain"/>
    <property type="match status" value="3"/>
</dbReference>
<dbReference type="PANTHER" id="PTHR23084:SF263">
    <property type="entry name" value="MORN REPEAT-CONTAINING PROTEIN 1"/>
    <property type="match status" value="1"/>
</dbReference>
<reference evidence="2 3" key="1">
    <citation type="submission" date="2014-06" db="EMBL/GenBank/DDBJ databases">
        <authorList>
            <person name="Swart Estienne"/>
        </authorList>
    </citation>
    <scope>NUCLEOTIDE SEQUENCE [LARGE SCALE GENOMIC DNA]</scope>
    <source>
        <strain evidence="2 3">130c</strain>
    </source>
</reference>
<evidence type="ECO:0000313" key="2">
    <source>
        <dbReference type="EMBL" id="CDW89554.1"/>
    </source>
</evidence>
<dbReference type="SMART" id="SM00698">
    <property type="entry name" value="MORN"/>
    <property type="match status" value="5"/>
</dbReference>
<organism evidence="2 3">
    <name type="scientific">Stylonychia lemnae</name>
    <name type="common">Ciliate</name>
    <dbReference type="NCBI Taxonomy" id="5949"/>
    <lineage>
        <taxon>Eukaryota</taxon>
        <taxon>Sar</taxon>
        <taxon>Alveolata</taxon>
        <taxon>Ciliophora</taxon>
        <taxon>Intramacronucleata</taxon>
        <taxon>Spirotrichea</taxon>
        <taxon>Stichotrichia</taxon>
        <taxon>Sporadotrichida</taxon>
        <taxon>Oxytrichidae</taxon>
        <taxon>Stylonychinae</taxon>
        <taxon>Stylonychia</taxon>
    </lineage>
</organism>
<dbReference type="OrthoDB" id="294378at2759"/>
<protein>
    <recommendedName>
        <fullName evidence="4">Morn repeat protein</fullName>
    </recommendedName>
</protein>
<sequence>MDAQMGATFGNTRGFGGMNQNGFNNKKAGGDFDESFDRDSVVDFGFNNDLAADFNYGNNAFNQTIKKNQVNQQNKKGGKIGHMNGPPIKSSISDIVDKNEREAVFQNSMRPGGLFGNMHQLPGQSMTPFLVSPGGPMESMQRSALFNIGSGMGSPIQSPPKGPADTFKKFMPRSEKEKFKKQIIDEIRDFVYVPKKFFCKKHKQTEVEYCCAINETFFCKLCLPTHQGHDDLVLSEICDQIQQDVIKLKHTYKAKKEFMINKLDNHQKKIENIFKIYYETLDECRNMILGQEYSLRKNMDYFEKTIVELMRDIKNYNYIEFYHEKEDLQQKIKNIKNSLKQFNVYMPKYALQIEDMSLATNQIKVDLKERITSFIRETNHQLALDNYDYVVNIQQNEAIAKIYKQLGPFDFYMEKIDEDLLENKTLVNKFDQRKSGTIFRGEINNISGKPDGRGIKIFQNGSIYEGYFADGHTHGFGRGVTSRGEVFQGQFKFDQMEGLGFFQWPDGRMYEGEWKLGRRNGKGKYFWPNGQVYEGDFKDNECNGNGILHYTDGKRLEGIWRNGKKHGKAAYVWPNGAKYNVFYIDGKKQGEGMLEGTDVSLEQLKDNYRSLAKKSLAGRSLLSSKQQFNY</sequence>
<name>A0A078B554_STYLE</name>
<keyword evidence="3" id="KW-1185">Reference proteome</keyword>
<dbReference type="PANTHER" id="PTHR23084">
    <property type="entry name" value="PHOSPHATIDYLINOSITOL-4-PHOSPHATE 5-KINASE RELATED"/>
    <property type="match status" value="1"/>
</dbReference>
<dbReference type="InterPro" id="IPR003409">
    <property type="entry name" value="MORN"/>
</dbReference>
<dbReference type="Pfam" id="PF02493">
    <property type="entry name" value="MORN"/>
    <property type="match status" value="6"/>
</dbReference>
<gene>
    <name evidence="2" type="primary">Contig14128.g15062</name>
    <name evidence="2" type="ORF">STYLEM_18687</name>
</gene>